<keyword evidence="1" id="KW-0472">Membrane</keyword>
<sequence length="76" mass="7964">MNLKTTPDSPLGWLLLTLRVHTDRARSAPDRGASAIEFVIITAVLVALAGAVGLVIYNLVKDEADSIEIPDAPGGP</sequence>
<protein>
    <recommendedName>
        <fullName evidence="4">Flp pilus assembly pilin Flp</fullName>
    </recommendedName>
</protein>
<dbReference type="EMBL" id="PYGE01000002">
    <property type="protein sequence ID" value="PSL06773.1"/>
    <property type="molecule type" value="Genomic_DNA"/>
</dbReference>
<reference evidence="2 3" key="1">
    <citation type="submission" date="2018-03" db="EMBL/GenBank/DDBJ databases">
        <title>Genomic Encyclopedia of Archaeal and Bacterial Type Strains, Phase II (KMG-II): from individual species to whole genera.</title>
        <authorList>
            <person name="Goeker M."/>
        </authorList>
    </citation>
    <scope>NUCLEOTIDE SEQUENCE [LARGE SCALE GENOMIC DNA]</scope>
    <source>
        <strain evidence="2 3">DSM 45211</strain>
    </source>
</reference>
<evidence type="ECO:0000313" key="2">
    <source>
        <dbReference type="EMBL" id="PSL06773.1"/>
    </source>
</evidence>
<dbReference type="RefSeq" id="WP_205740459.1">
    <property type="nucleotide sequence ID" value="NZ_ML142898.1"/>
</dbReference>
<evidence type="ECO:0000313" key="3">
    <source>
        <dbReference type="Proteomes" id="UP000243528"/>
    </source>
</evidence>
<gene>
    <name evidence="2" type="ORF">CLV30_102161</name>
</gene>
<evidence type="ECO:0008006" key="4">
    <source>
        <dbReference type="Google" id="ProtNLM"/>
    </source>
</evidence>
<keyword evidence="1" id="KW-1133">Transmembrane helix</keyword>
<dbReference type="AlphaFoldDB" id="A0A2P8EBD8"/>
<feature type="transmembrane region" description="Helical" evidence="1">
    <location>
        <begin position="38"/>
        <end position="60"/>
    </location>
</feature>
<name>A0A2P8EBD8_9ACTN</name>
<proteinExistence type="predicted"/>
<keyword evidence="1" id="KW-0812">Transmembrane</keyword>
<dbReference type="Proteomes" id="UP000243528">
    <property type="component" value="Unassembled WGS sequence"/>
</dbReference>
<comment type="caution">
    <text evidence="2">The sequence shown here is derived from an EMBL/GenBank/DDBJ whole genome shotgun (WGS) entry which is preliminary data.</text>
</comment>
<accession>A0A2P8EBD8</accession>
<organism evidence="2 3">
    <name type="scientific">Haloactinopolyspora alba</name>
    <dbReference type="NCBI Taxonomy" id="648780"/>
    <lineage>
        <taxon>Bacteria</taxon>
        <taxon>Bacillati</taxon>
        <taxon>Actinomycetota</taxon>
        <taxon>Actinomycetes</taxon>
        <taxon>Jiangellales</taxon>
        <taxon>Jiangellaceae</taxon>
        <taxon>Haloactinopolyspora</taxon>
    </lineage>
</organism>
<keyword evidence="3" id="KW-1185">Reference proteome</keyword>
<evidence type="ECO:0000256" key="1">
    <source>
        <dbReference type="SAM" id="Phobius"/>
    </source>
</evidence>